<comment type="caution">
    <text evidence="3">The sequence shown here is derived from an EMBL/GenBank/DDBJ whole genome shotgun (WGS) entry which is preliminary data.</text>
</comment>
<proteinExistence type="predicted"/>
<dbReference type="InterPro" id="IPR002196">
    <property type="entry name" value="Glyco_hydro_24"/>
</dbReference>
<dbReference type="AlphaFoldDB" id="A0A1Y1W7A2"/>
<organism evidence="3 4">
    <name type="scientific">Linderina pennispora</name>
    <dbReference type="NCBI Taxonomy" id="61395"/>
    <lineage>
        <taxon>Eukaryota</taxon>
        <taxon>Fungi</taxon>
        <taxon>Fungi incertae sedis</taxon>
        <taxon>Zoopagomycota</taxon>
        <taxon>Kickxellomycotina</taxon>
        <taxon>Kickxellomycetes</taxon>
        <taxon>Kickxellales</taxon>
        <taxon>Kickxellaceae</taxon>
        <taxon>Linderina</taxon>
    </lineage>
</organism>
<gene>
    <name evidence="3" type="ORF">DL89DRAFT_224341</name>
</gene>
<dbReference type="InterPro" id="IPR023346">
    <property type="entry name" value="Lysozyme-like_dom_sf"/>
</dbReference>
<dbReference type="GO" id="GO:0009253">
    <property type="term" value="P:peptidoglycan catabolic process"/>
    <property type="evidence" value="ECO:0007669"/>
    <property type="project" value="InterPro"/>
</dbReference>
<dbReference type="InterPro" id="IPR023347">
    <property type="entry name" value="Lysozyme_dom_sf"/>
</dbReference>
<protein>
    <submittedName>
        <fullName evidence="3">Uncharacterized protein</fullName>
    </submittedName>
</protein>
<sequence length="76" mass="8185">GALVSWVFNIGCSGAQSSTLARRLSAGENPTKVIASELPRWNKAGCKVSEGRMQRCNTEIKLAMAPSNKQAFPKCM</sequence>
<dbReference type="GO" id="GO:0016998">
    <property type="term" value="P:cell wall macromolecule catabolic process"/>
    <property type="evidence" value="ECO:0007669"/>
    <property type="project" value="InterPro"/>
</dbReference>
<evidence type="ECO:0000313" key="4">
    <source>
        <dbReference type="Proteomes" id="UP000193922"/>
    </source>
</evidence>
<dbReference type="InterPro" id="IPR051018">
    <property type="entry name" value="Bacteriophage_GH24"/>
</dbReference>
<dbReference type="GO" id="GO:0042742">
    <property type="term" value="P:defense response to bacterium"/>
    <property type="evidence" value="ECO:0007669"/>
    <property type="project" value="UniProtKB-KW"/>
</dbReference>
<dbReference type="EMBL" id="MCFD01000008">
    <property type="protein sequence ID" value="ORX69208.1"/>
    <property type="molecule type" value="Genomic_DNA"/>
</dbReference>
<dbReference type="Pfam" id="PF00959">
    <property type="entry name" value="Phage_lysozyme"/>
    <property type="match status" value="1"/>
</dbReference>
<dbReference type="Proteomes" id="UP000193922">
    <property type="component" value="Unassembled WGS sequence"/>
</dbReference>
<dbReference type="SUPFAM" id="SSF53955">
    <property type="entry name" value="Lysozyme-like"/>
    <property type="match status" value="1"/>
</dbReference>
<dbReference type="GeneID" id="63801331"/>
<evidence type="ECO:0000313" key="3">
    <source>
        <dbReference type="EMBL" id="ORX69208.1"/>
    </source>
</evidence>
<reference evidence="3 4" key="1">
    <citation type="submission" date="2016-07" db="EMBL/GenBank/DDBJ databases">
        <title>Pervasive Adenine N6-methylation of Active Genes in Fungi.</title>
        <authorList>
            <consortium name="DOE Joint Genome Institute"/>
            <person name="Mondo S.J."/>
            <person name="Dannebaum R.O."/>
            <person name="Kuo R.C."/>
            <person name="Labutti K."/>
            <person name="Haridas S."/>
            <person name="Kuo A."/>
            <person name="Salamov A."/>
            <person name="Ahrendt S.R."/>
            <person name="Lipzen A."/>
            <person name="Sullivan W."/>
            <person name="Andreopoulos W.B."/>
            <person name="Clum A."/>
            <person name="Lindquist E."/>
            <person name="Daum C."/>
            <person name="Ramamoorthy G.K."/>
            <person name="Gryganskyi A."/>
            <person name="Culley D."/>
            <person name="Magnuson J.K."/>
            <person name="James T.Y."/>
            <person name="O'Malley M.A."/>
            <person name="Stajich J.E."/>
            <person name="Spatafora J.W."/>
            <person name="Visel A."/>
            <person name="Grigoriev I.V."/>
        </authorList>
    </citation>
    <scope>NUCLEOTIDE SEQUENCE [LARGE SCALE GENOMIC DNA]</scope>
    <source>
        <strain evidence="3 4">ATCC 12442</strain>
    </source>
</reference>
<keyword evidence="1" id="KW-0929">Antimicrobial</keyword>
<dbReference type="PANTHER" id="PTHR38107:SF3">
    <property type="entry name" value="LYSOZYME RRRD-RELATED"/>
    <property type="match status" value="1"/>
</dbReference>
<dbReference type="GO" id="GO:0003796">
    <property type="term" value="F:lysozyme activity"/>
    <property type="evidence" value="ECO:0007669"/>
    <property type="project" value="InterPro"/>
</dbReference>
<dbReference type="OrthoDB" id="5358886at2759"/>
<dbReference type="RefSeq" id="XP_040742940.1">
    <property type="nucleotide sequence ID" value="XM_040884683.1"/>
</dbReference>
<dbReference type="PANTHER" id="PTHR38107">
    <property type="match status" value="1"/>
</dbReference>
<evidence type="ECO:0000256" key="1">
    <source>
        <dbReference type="ARBA" id="ARBA00022529"/>
    </source>
</evidence>
<keyword evidence="4" id="KW-1185">Reference proteome</keyword>
<keyword evidence="2" id="KW-0081">Bacteriolytic enzyme</keyword>
<dbReference type="Gene3D" id="1.10.530.40">
    <property type="match status" value="1"/>
</dbReference>
<accession>A0A1Y1W7A2</accession>
<feature type="non-terminal residue" evidence="3">
    <location>
        <position position="1"/>
    </location>
</feature>
<name>A0A1Y1W7A2_9FUNG</name>
<evidence type="ECO:0000256" key="2">
    <source>
        <dbReference type="ARBA" id="ARBA00022638"/>
    </source>
</evidence>
<dbReference type="GO" id="GO:0031640">
    <property type="term" value="P:killing of cells of another organism"/>
    <property type="evidence" value="ECO:0007669"/>
    <property type="project" value="UniProtKB-KW"/>
</dbReference>